<sequence>MFLTINGKLIDEKEASISVFDHGYLYGVGVFETFRTYEGHPFLFGDHFKRLRDSLENLQISLPYTYDELLLQVKQTIEANEMKDAYVRLNVSAGDGEIGLKTDEYLTPTVIVYVKAIGNPVRNAKRGVILSLRRNSPEGEYRLKSHHYLNNILAKREVGSDPSIEGIFLSQDGRLAEGIVSNLFWFKNGILFTPDLSTGILNGITRQFVVHVAKKMGISVREGGFQRESLVEADEVFVTNSIQEIVPLFQIEQKPLPGLDGPATNELILQYEHHRTSLMSREEY</sequence>
<proteinExistence type="inferred from homology"/>
<dbReference type="EMBL" id="WMEY01000012">
    <property type="protein sequence ID" value="MYL65925.1"/>
    <property type="molecule type" value="Genomic_DNA"/>
</dbReference>
<evidence type="ECO:0000256" key="4">
    <source>
        <dbReference type="ARBA" id="ARBA00022898"/>
    </source>
</evidence>
<dbReference type="RefSeq" id="WP_160921601.1">
    <property type="nucleotide sequence ID" value="NZ_WMEY01000012.1"/>
</dbReference>
<organism evidence="7 8">
    <name type="scientific">Guptibacillus hwajinpoensis</name>
    <dbReference type="NCBI Taxonomy" id="208199"/>
    <lineage>
        <taxon>Bacteria</taxon>
        <taxon>Bacillati</taxon>
        <taxon>Bacillota</taxon>
        <taxon>Bacilli</taxon>
        <taxon>Bacillales</taxon>
        <taxon>Guptibacillaceae</taxon>
        <taxon>Guptibacillus</taxon>
    </lineage>
</organism>
<dbReference type="GO" id="GO:0008652">
    <property type="term" value="P:amino acid biosynthetic process"/>
    <property type="evidence" value="ECO:0007669"/>
    <property type="project" value="UniProtKB-ARBA"/>
</dbReference>
<dbReference type="InterPro" id="IPR018300">
    <property type="entry name" value="Aminotrans_IV_CS"/>
</dbReference>
<dbReference type="InterPro" id="IPR050571">
    <property type="entry name" value="Class-IV_PLP-Dep_Aminotrnsfr"/>
</dbReference>
<dbReference type="FunFam" id="3.20.10.10:FF:000002">
    <property type="entry name" value="D-alanine aminotransferase"/>
    <property type="match status" value="1"/>
</dbReference>
<dbReference type="GO" id="GO:0008696">
    <property type="term" value="F:4-amino-4-deoxychorismate lyase activity"/>
    <property type="evidence" value="ECO:0007669"/>
    <property type="project" value="UniProtKB-EC"/>
</dbReference>
<keyword evidence="4 6" id="KW-0663">Pyridoxal phosphate</keyword>
<dbReference type="InterPro" id="IPR001544">
    <property type="entry name" value="Aminotrans_IV"/>
</dbReference>
<evidence type="ECO:0000256" key="2">
    <source>
        <dbReference type="ARBA" id="ARBA00009320"/>
    </source>
</evidence>
<accession>A0A845F5L9</accession>
<dbReference type="GO" id="GO:0005829">
    <property type="term" value="C:cytosol"/>
    <property type="evidence" value="ECO:0007669"/>
    <property type="project" value="TreeGrafter"/>
</dbReference>
<name>A0A845F5L9_9BACL</name>
<evidence type="ECO:0000256" key="1">
    <source>
        <dbReference type="ARBA" id="ARBA00001933"/>
    </source>
</evidence>
<dbReference type="Pfam" id="PF01063">
    <property type="entry name" value="Aminotran_4"/>
    <property type="match status" value="1"/>
</dbReference>
<comment type="subunit">
    <text evidence="3">Homodimer.</text>
</comment>
<dbReference type="PROSITE" id="PS00770">
    <property type="entry name" value="AA_TRANSFER_CLASS_4"/>
    <property type="match status" value="1"/>
</dbReference>
<dbReference type="PANTHER" id="PTHR42743">
    <property type="entry name" value="AMINO-ACID AMINOTRANSFERASE"/>
    <property type="match status" value="1"/>
</dbReference>
<dbReference type="CDD" id="cd00449">
    <property type="entry name" value="PLPDE_IV"/>
    <property type="match status" value="1"/>
</dbReference>
<evidence type="ECO:0000313" key="7">
    <source>
        <dbReference type="EMBL" id="MYL65925.1"/>
    </source>
</evidence>
<protein>
    <submittedName>
        <fullName evidence="7">Aminodeoxychorismate lyase</fullName>
        <ecNumber evidence="7">4.1.3.38</ecNumber>
    </submittedName>
</protein>
<comment type="caution">
    <text evidence="7">The sequence shown here is derived from an EMBL/GenBank/DDBJ whole genome shotgun (WGS) entry which is preliminary data.</text>
</comment>
<dbReference type="InterPro" id="IPR043131">
    <property type="entry name" value="BCAT-like_N"/>
</dbReference>
<dbReference type="NCBIfam" id="NF005800">
    <property type="entry name" value="PRK07650.1"/>
    <property type="match status" value="1"/>
</dbReference>
<dbReference type="PANTHER" id="PTHR42743:SF11">
    <property type="entry name" value="AMINODEOXYCHORISMATE LYASE"/>
    <property type="match status" value="1"/>
</dbReference>
<dbReference type="InterPro" id="IPR036038">
    <property type="entry name" value="Aminotransferase-like"/>
</dbReference>
<comment type="cofactor">
    <cofactor evidence="1 6">
        <name>pyridoxal 5'-phosphate</name>
        <dbReference type="ChEBI" id="CHEBI:597326"/>
    </cofactor>
</comment>
<dbReference type="AlphaFoldDB" id="A0A845F5L9"/>
<dbReference type="InterPro" id="IPR043132">
    <property type="entry name" value="BCAT-like_C"/>
</dbReference>
<dbReference type="Gene3D" id="3.20.10.10">
    <property type="entry name" value="D-amino Acid Aminotransferase, subunit A, domain 2"/>
    <property type="match status" value="1"/>
</dbReference>
<dbReference type="Gene3D" id="3.30.470.10">
    <property type="match status" value="1"/>
</dbReference>
<reference evidence="7 8" key="1">
    <citation type="submission" date="2019-11" db="EMBL/GenBank/DDBJ databases">
        <title>Genome sequences of 17 halophilic strains isolated from different environments.</title>
        <authorList>
            <person name="Furrow R.E."/>
        </authorList>
    </citation>
    <scope>NUCLEOTIDE SEQUENCE [LARGE SCALE GENOMIC DNA]</scope>
    <source>
        <strain evidence="7 8">22506_14_FS</strain>
    </source>
</reference>
<keyword evidence="7" id="KW-0456">Lyase</keyword>
<dbReference type="EC" id="4.1.3.38" evidence="7"/>
<evidence type="ECO:0000256" key="3">
    <source>
        <dbReference type="ARBA" id="ARBA00011738"/>
    </source>
</evidence>
<dbReference type="Proteomes" id="UP000447833">
    <property type="component" value="Unassembled WGS sequence"/>
</dbReference>
<dbReference type="SUPFAM" id="SSF56752">
    <property type="entry name" value="D-aminoacid aminotransferase-like PLP-dependent enzymes"/>
    <property type="match status" value="1"/>
</dbReference>
<dbReference type="GO" id="GO:0046394">
    <property type="term" value="P:carboxylic acid biosynthetic process"/>
    <property type="evidence" value="ECO:0007669"/>
    <property type="project" value="UniProtKB-ARBA"/>
</dbReference>
<evidence type="ECO:0000256" key="5">
    <source>
        <dbReference type="RuleBase" id="RU004106"/>
    </source>
</evidence>
<evidence type="ECO:0000256" key="6">
    <source>
        <dbReference type="RuleBase" id="RU004516"/>
    </source>
</evidence>
<evidence type="ECO:0000313" key="8">
    <source>
        <dbReference type="Proteomes" id="UP000447833"/>
    </source>
</evidence>
<comment type="similarity">
    <text evidence="2 5">Belongs to the class-IV pyridoxal-phosphate-dependent aminotransferase family.</text>
</comment>
<gene>
    <name evidence="7" type="primary">pabC</name>
    <name evidence="7" type="ORF">GLW07_21505</name>
</gene>